<evidence type="ECO:0000256" key="20">
    <source>
        <dbReference type="ARBA" id="ARBA00049518"/>
    </source>
</evidence>
<comment type="cofactor">
    <cofactor evidence="1">
        <name>siroheme</name>
        <dbReference type="ChEBI" id="CHEBI:60052"/>
    </cofactor>
</comment>
<keyword evidence="28" id="KW-1185">Reference proteome</keyword>
<dbReference type="InterPro" id="IPR036188">
    <property type="entry name" value="FAD/NAD-bd_sf"/>
</dbReference>
<evidence type="ECO:0000256" key="17">
    <source>
        <dbReference type="ARBA" id="ARBA00023014"/>
    </source>
</evidence>
<dbReference type="RefSeq" id="WP_346056256.1">
    <property type="nucleotide sequence ID" value="NZ_BAABIB010000145.1"/>
</dbReference>
<evidence type="ECO:0000256" key="12">
    <source>
        <dbReference type="ARBA" id="ARBA00022723"/>
    </source>
</evidence>
<dbReference type="Proteomes" id="UP001500192">
    <property type="component" value="Unassembled WGS sequence"/>
</dbReference>
<dbReference type="EMBL" id="BAABIB010000145">
    <property type="protein sequence ID" value="GAA4665771.1"/>
    <property type="molecule type" value="Genomic_DNA"/>
</dbReference>
<accession>A0ABP8VLS7</accession>
<dbReference type="InterPro" id="IPR017121">
    <property type="entry name" value="Nitrite_Rdtase_lsu"/>
</dbReference>
<dbReference type="Pfam" id="PF07992">
    <property type="entry name" value="Pyr_redox_2"/>
    <property type="match status" value="1"/>
</dbReference>
<dbReference type="InterPro" id="IPR007419">
    <property type="entry name" value="BFD-like_2Fe2S-bd_dom"/>
</dbReference>
<evidence type="ECO:0000259" key="23">
    <source>
        <dbReference type="Pfam" id="PF03460"/>
    </source>
</evidence>
<keyword evidence="15" id="KW-0560">Oxidoreductase</keyword>
<evidence type="ECO:0000256" key="11">
    <source>
        <dbReference type="ARBA" id="ARBA00022714"/>
    </source>
</evidence>
<evidence type="ECO:0000313" key="27">
    <source>
        <dbReference type="EMBL" id="GAA4665771.1"/>
    </source>
</evidence>
<dbReference type="PRINTS" id="PR00397">
    <property type="entry name" value="SIROHAEM"/>
</dbReference>
<evidence type="ECO:0000256" key="14">
    <source>
        <dbReference type="ARBA" id="ARBA00022827"/>
    </source>
</evidence>
<comment type="catalytic activity">
    <reaction evidence="20">
        <text>hydrogen sulfide + 6 oxidized [2Fe-2S]-[ferredoxin] + 3 H2O = sulfite + 6 reduced [2Fe-2S]-[ferredoxin] + 7 H(+)</text>
        <dbReference type="Rhea" id="RHEA:23132"/>
        <dbReference type="Rhea" id="RHEA-COMP:10000"/>
        <dbReference type="Rhea" id="RHEA-COMP:10001"/>
        <dbReference type="ChEBI" id="CHEBI:15377"/>
        <dbReference type="ChEBI" id="CHEBI:15378"/>
        <dbReference type="ChEBI" id="CHEBI:17359"/>
        <dbReference type="ChEBI" id="CHEBI:29919"/>
        <dbReference type="ChEBI" id="CHEBI:33737"/>
        <dbReference type="ChEBI" id="CHEBI:33738"/>
        <dbReference type="EC" id="1.8.7.1"/>
    </reaction>
</comment>
<evidence type="ECO:0000256" key="16">
    <source>
        <dbReference type="ARBA" id="ARBA00023004"/>
    </source>
</evidence>
<dbReference type="InterPro" id="IPR023753">
    <property type="entry name" value="FAD/NAD-binding_dom"/>
</dbReference>
<dbReference type="InterPro" id="IPR036136">
    <property type="entry name" value="Nit/Sulf_reduc_fer-like_dom_sf"/>
</dbReference>
<keyword evidence="13" id="KW-0883">Thioether bond</keyword>
<evidence type="ECO:0000259" key="26">
    <source>
        <dbReference type="Pfam" id="PF18267"/>
    </source>
</evidence>
<comment type="cofactor">
    <cofactor evidence="19">
        <name>[2Fe-2S] cluster</name>
        <dbReference type="ChEBI" id="CHEBI:190135"/>
    </cofactor>
</comment>
<evidence type="ECO:0000256" key="3">
    <source>
        <dbReference type="ARBA" id="ARBA00001974"/>
    </source>
</evidence>
<dbReference type="PIRSF" id="PIRSF037149">
    <property type="entry name" value="NirB"/>
    <property type="match status" value="1"/>
</dbReference>
<keyword evidence="14 21" id="KW-0274">FAD</keyword>
<keyword evidence="11" id="KW-0001">2Fe-2S</keyword>
<proteinExistence type="inferred from homology"/>
<keyword evidence="12" id="KW-0479">Metal-binding</keyword>
<comment type="cofactor">
    <cofactor evidence="3 21">
        <name>FAD</name>
        <dbReference type="ChEBI" id="CHEBI:57692"/>
    </cofactor>
</comment>
<dbReference type="InterPro" id="IPR041575">
    <property type="entry name" value="Rubredoxin_C"/>
</dbReference>
<feature type="domain" description="NADH-rubredoxin oxidoreductase C-terminal" evidence="26">
    <location>
        <begin position="319"/>
        <end position="384"/>
    </location>
</feature>
<dbReference type="NCBIfam" id="NF011565">
    <property type="entry name" value="PRK14989.1"/>
    <property type="match status" value="1"/>
</dbReference>
<keyword evidence="18 21" id="KW-0534">Nitrate assimilation</keyword>
<evidence type="ECO:0000256" key="13">
    <source>
        <dbReference type="ARBA" id="ARBA00022784"/>
    </source>
</evidence>
<evidence type="ECO:0000313" key="28">
    <source>
        <dbReference type="Proteomes" id="UP001500192"/>
    </source>
</evidence>
<evidence type="ECO:0000256" key="18">
    <source>
        <dbReference type="ARBA" id="ARBA00023063"/>
    </source>
</evidence>
<dbReference type="CDD" id="cd19944">
    <property type="entry name" value="NirB_Fer2_BFD-like_2"/>
    <property type="match status" value="1"/>
</dbReference>
<organism evidence="27 28">
    <name type="scientific">Amycolatopsis dongchuanensis</name>
    <dbReference type="NCBI Taxonomy" id="1070866"/>
    <lineage>
        <taxon>Bacteria</taxon>
        <taxon>Bacillati</taxon>
        <taxon>Actinomycetota</taxon>
        <taxon>Actinomycetes</taxon>
        <taxon>Pseudonocardiales</taxon>
        <taxon>Pseudonocardiaceae</taxon>
        <taxon>Amycolatopsis</taxon>
    </lineage>
</organism>
<dbReference type="CDD" id="cd19943">
    <property type="entry name" value="NirB_Fer2_BFD-like_1"/>
    <property type="match status" value="1"/>
</dbReference>
<name>A0ABP8VLS7_9PSEU</name>
<evidence type="ECO:0000256" key="4">
    <source>
        <dbReference type="ARBA" id="ARBA00003247"/>
    </source>
</evidence>
<dbReference type="Pfam" id="PF18267">
    <property type="entry name" value="Rubredoxin_C"/>
    <property type="match status" value="1"/>
</dbReference>
<evidence type="ECO:0000259" key="24">
    <source>
        <dbReference type="Pfam" id="PF04324"/>
    </source>
</evidence>
<dbReference type="Gene3D" id="3.50.50.60">
    <property type="entry name" value="FAD/NAD(P)-binding domain"/>
    <property type="match status" value="2"/>
</dbReference>
<dbReference type="PANTHER" id="PTHR43809">
    <property type="entry name" value="NITRITE REDUCTASE (NADH) LARGE SUBUNIT"/>
    <property type="match status" value="1"/>
</dbReference>
<feature type="domain" description="Nitrite/sulphite reductase 4Fe-4S" evidence="22">
    <location>
        <begin position="627"/>
        <end position="766"/>
    </location>
</feature>
<comment type="function">
    <text evidence="4">Catalyzes the reduction of sulfite to sulfide, a step in the biosynthesis of sulfur-containing amino acids and cofactors.</text>
</comment>
<dbReference type="PRINTS" id="PR00368">
    <property type="entry name" value="FADPNR"/>
</dbReference>
<reference evidence="28" key="1">
    <citation type="journal article" date="2019" name="Int. J. Syst. Evol. Microbiol.">
        <title>The Global Catalogue of Microorganisms (GCM) 10K type strain sequencing project: providing services to taxonomists for standard genome sequencing and annotation.</title>
        <authorList>
            <consortium name="The Broad Institute Genomics Platform"/>
            <consortium name="The Broad Institute Genome Sequencing Center for Infectious Disease"/>
            <person name="Wu L."/>
            <person name="Ma J."/>
        </authorList>
    </citation>
    <scope>NUCLEOTIDE SEQUENCE [LARGE SCALE GENOMIC DNA]</scope>
    <source>
        <strain evidence="28">JCM 18054</strain>
    </source>
</reference>
<dbReference type="Pfam" id="PF04324">
    <property type="entry name" value="Fer2_BFD"/>
    <property type="match status" value="1"/>
</dbReference>
<dbReference type="Gene3D" id="1.10.10.1100">
    <property type="entry name" value="BFD-like [2Fe-2S]-binding domain"/>
    <property type="match status" value="1"/>
</dbReference>
<comment type="similarity">
    <text evidence="6">Belongs to the nitrite and sulfite reductase 4Fe-4S domain family.</text>
</comment>
<dbReference type="SUPFAM" id="SSF55124">
    <property type="entry name" value="Nitrite/Sulfite reductase N-terminal domain-like"/>
    <property type="match status" value="1"/>
</dbReference>
<comment type="cofactor">
    <cofactor evidence="2">
        <name>[4Fe-4S] cluster</name>
        <dbReference type="ChEBI" id="CHEBI:49883"/>
    </cofactor>
</comment>
<evidence type="ECO:0000256" key="6">
    <source>
        <dbReference type="ARBA" id="ARBA00010429"/>
    </source>
</evidence>
<dbReference type="NCBIfam" id="TIGR02374">
    <property type="entry name" value="nitri_red_nirB"/>
    <property type="match status" value="1"/>
</dbReference>
<feature type="domain" description="BFD-like [2Fe-2S]-binding" evidence="24">
    <location>
        <begin position="417"/>
        <end position="465"/>
    </location>
</feature>
<comment type="pathway">
    <text evidence="5">Nitrogen metabolism; nitrate reduction (assimilation).</text>
</comment>
<evidence type="ECO:0000256" key="19">
    <source>
        <dbReference type="ARBA" id="ARBA00034078"/>
    </source>
</evidence>
<dbReference type="PANTHER" id="PTHR43809:SF1">
    <property type="entry name" value="NITRITE REDUCTASE (NADH) LARGE SUBUNIT"/>
    <property type="match status" value="1"/>
</dbReference>
<evidence type="ECO:0000259" key="25">
    <source>
        <dbReference type="Pfam" id="PF07992"/>
    </source>
</evidence>
<evidence type="ECO:0000256" key="10">
    <source>
        <dbReference type="ARBA" id="ARBA00022630"/>
    </source>
</evidence>
<dbReference type="Pfam" id="PF01077">
    <property type="entry name" value="NIR_SIR"/>
    <property type="match status" value="1"/>
</dbReference>
<dbReference type="Gene3D" id="3.30.413.10">
    <property type="entry name" value="Sulfite Reductase Hemoprotein, domain 1"/>
    <property type="match status" value="1"/>
</dbReference>
<dbReference type="InterPro" id="IPR041854">
    <property type="entry name" value="BFD-like_2Fe2S-bd_dom_sf"/>
</dbReference>
<dbReference type="InterPro" id="IPR006067">
    <property type="entry name" value="NO2/SO3_Rdtase_4Fe4S_dom"/>
</dbReference>
<feature type="domain" description="FAD/NAD(P)-binding" evidence="25">
    <location>
        <begin position="5"/>
        <end position="282"/>
    </location>
</feature>
<dbReference type="InterPro" id="IPR005117">
    <property type="entry name" value="NiRdtase/SiRdtase_haem-b_fer"/>
</dbReference>
<dbReference type="InterPro" id="IPR006066">
    <property type="entry name" value="NO2/SO3_Rdtase_FeS/sirohaem_BS"/>
</dbReference>
<keyword evidence="8" id="KW-0004">4Fe-4S</keyword>
<evidence type="ECO:0000256" key="15">
    <source>
        <dbReference type="ARBA" id="ARBA00023002"/>
    </source>
</evidence>
<evidence type="ECO:0000256" key="8">
    <source>
        <dbReference type="ARBA" id="ARBA00022485"/>
    </source>
</evidence>
<evidence type="ECO:0000256" key="7">
    <source>
        <dbReference type="ARBA" id="ARBA00012353"/>
    </source>
</evidence>
<sequence length="838" mass="88957">MTRTLVVAGHGMVGHRLVEELRAADTEGQWRIVVLGEEPRPAYDRVALTSYVDGWDAQALDLGPHTGVELRLGDPVASIDREARTVTTAGGHTEHYDALVLATGSRPFVPPVPGRDLPGCFVYRTIEDLDAIRAAVDSAKARKRGRAAAMVVGGGLLGLEAAKALRDMGLSPHVVEMAPRLMPLQVDEGGGSLLRKLVTELDLTVHTGTSAAKIEQDGDRLTASLTNGTELDLDLIVFSAGVRPRDELAREAGLAVGERGGVLVDSSCRTSDPSIWAIGECAAVDGRCYGLVAPGYTMAEIVAGQLLGKDGEFPGADMSTKLKLMGVDVASFGDAHAATEGALEVVLADAVSGYYKKLVVSPEGTLLGGVLVGDASSYNLLRPLVGSPLPADPAAMLAPEGASGAVGVDALPDEAGICSCNNVTKGMITEAIRTQGCDSVAAIKGCTRAGTTCGSCVPMLSKLLDACGVVQSKAVCEHFAYSRRELFEIIKATRITTFGELIAKHGTGAGCAICKPAVASILATIGTTERDGGHVLDGEQASLQDTNDHFLANMQRNGTYSVVPRVPGGEITPAKLKVIAEVADEFGLYTKITGAQRIDLFGATVDQLPHIWKRLVDAGMESGHAYGKALRTVKSCVGSTWCRYGVQDSVGMAVELELRYRGLRSPHKLKAGVSGCARECAEARGKDFGVIATEKGWNLYVGGNGGTFPRHAELLVSDVDSESLIRYIDRFLMFYVRTADRLQRTAPWIEEMEGGLDHLREVIVDDKLGICEELDAAMAKHVENYADEWRGVLEDPEKLARFTSFVNAPGAPDPTISFSTEREQKVPVLLGVPEVVSR</sequence>
<dbReference type="InterPro" id="IPR012744">
    <property type="entry name" value="Nitri_red_NirB"/>
</dbReference>
<comment type="caution">
    <text evidence="27">The sequence shown here is derived from an EMBL/GenBank/DDBJ whole genome shotgun (WGS) entry which is preliminary data.</text>
</comment>
<dbReference type="InterPro" id="IPR045854">
    <property type="entry name" value="NO2/SO3_Rdtase_4Fe4S_sf"/>
</dbReference>
<keyword evidence="10 21" id="KW-0285">Flavoprotein</keyword>
<dbReference type="InterPro" id="IPR016156">
    <property type="entry name" value="FAD/NAD-linked_Rdtase_dimer_sf"/>
</dbReference>
<dbReference type="EC" id="1.8.7.1" evidence="7"/>
<dbReference type="SUPFAM" id="SSF51905">
    <property type="entry name" value="FAD/NAD(P)-binding domain"/>
    <property type="match status" value="2"/>
</dbReference>
<keyword evidence="17" id="KW-0411">Iron-sulfur</keyword>
<dbReference type="PROSITE" id="PS00365">
    <property type="entry name" value="NIR_SIR"/>
    <property type="match status" value="1"/>
</dbReference>
<feature type="domain" description="Nitrite/Sulfite reductase ferredoxin-like" evidence="23">
    <location>
        <begin position="555"/>
        <end position="616"/>
    </location>
</feature>
<evidence type="ECO:0000256" key="1">
    <source>
        <dbReference type="ARBA" id="ARBA00001929"/>
    </source>
</evidence>
<dbReference type="Pfam" id="PF03460">
    <property type="entry name" value="NIR_SIR_ferr"/>
    <property type="match status" value="1"/>
</dbReference>
<gene>
    <name evidence="27" type="primary">nirB</name>
    <name evidence="27" type="ORF">GCM10023214_69020</name>
</gene>
<evidence type="ECO:0000259" key="22">
    <source>
        <dbReference type="Pfam" id="PF01077"/>
    </source>
</evidence>
<dbReference type="InterPro" id="IPR052034">
    <property type="entry name" value="NasD-like"/>
</dbReference>
<evidence type="ECO:0000256" key="2">
    <source>
        <dbReference type="ARBA" id="ARBA00001966"/>
    </source>
</evidence>
<evidence type="ECO:0000256" key="9">
    <source>
        <dbReference type="ARBA" id="ARBA00022617"/>
    </source>
</evidence>
<dbReference type="SUPFAM" id="SSF56014">
    <property type="entry name" value="Nitrite and sulphite reductase 4Fe-4S domain-like"/>
    <property type="match status" value="1"/>
</dbReference>
<protein>
    <recommendedName>
        <fullName evidence="7">assimilatory sulfite reductase (ferredoxin)</fullName>
        <ecNumber evidence="7">1.8.7.1</ecNumber>
    </recommendedName>
</protein>
<keyword evidence="16" id="KW-0408">Iron</keyword>
<keyword evidence="9" id="KW-0349">Heme</keyword>
<evidence type="ECO:0000256" key="21">
    <source>
        <dbReference type="PIRNR" id="PIRNR037149"/>
    </source>
</evidence>
<dbReference type="Gene3D" id="3.30.390.30">
    <property type="match status" value="1"/>
</dbReference>
<evidence type="ECO:0000256" key="5">
    <source>
        <dbReference type="ARBA" id="ARBA00005096"/>
    </source>
</evidence>